<dbReference type="SUPFAM" id="SSF49562">
    <property type="entry name" value="C2 domain (Calcium/lipid-binding domain, CaLB)"/>
    <property type="match status" value="1"/>
</dbReference>
<dbReference type="EnsemblMetazoa" id="CLYHEMT017276.1">
    <property type="protein sequence ID" value="CLYHEMP017276.1"/>
    <property type="gene ID" value="CLYHEMG017276"/>
</dbReference>
<dbReference type="GO" id="GO:0005768">
    <property type="term" value="C:endosome"/>
    <property type="evidence" value="ECO:0007669"/>
    <property type="project" value="TreeGrafter"/>
</dbReference>
<keyword evidence="1 2" id="KW-0175">Coiled coil</keyword>
<evidence type="ECO:0000313" key="5">
    <source>
        <dbReference type="Proteomes" id="UP000594262"/>
    </source>
</evidence>
<accession>A0A7M5X3G9</accession>
<dbReference type="GO" id="GO:0000323">
    <property type="term" value="C:lytic vacuole"/>
    <property type="evidence" value="ECO:0007669"/>
    <property type="project" value="TreeGrafter"/>
</dbReference>
<dbReference type="PANTHER" id="PTHR15157:SF5">
    <property type="entry name" value="UV RADIATION RESISTANCE-ASSOCIATED GENE PROTEIN"/>
    <property type="match status" value="1"/>
</dbReference>
<feature type="compositionally biased region" description="Basic and acidic residues" evidence="3">
    <location>
        <begin position="652"/>
        <end position="661"/>
    </location>
</feature>
<dbReference type="OrthoDB" id="72772at2759"/>
<evidence type="ECO:0000313" key="4">
    <source>
        <dbReference type="EnsemblMetazoa" id="CLYHEMP017276.1"/>
    </source>
</evidence>
<dbReference type="RefSeq" id="XP_066933347.1">
    <property type="nucleotide sequence ID" value="XM_067077246.1"/>
</dbReference>
<dbReference type="PANTHER" id="PTHR15157">
    <property type="entry name" value="UV RADIATION RESISTANCE-ASSOCIATED GENE PROTEIN"/>
    <property type="match status" value="1"/>
</dbReference>
<protein>
    <recommendedName>
        <fullName evidence="6">UV radiation resistance associated protein</fullName>
    </recommendedName>
</protein>
<dbReference type="Proteomes" id="UP000594262">
    <property type="component" value="Unplaced"/>
</dbReference>
<dbReference type="GO" id="GO:0000149">
    <property type="term" value="F:SNARE binding"/>
    <property type="evidence" value="ECO:0007669"/>
    <property type="project" value="TreeGrafter"/>
</dbReference>
<dbReference type="GO" id="GO:0032991">
    <property type="term" value="C:protein-containing complex"/>
    <property type="evidence" value="ECO:0007669"/>
    <property type="project" value="UniProtKB-ARBA"/>
</dbReference>
<evidence type="ECO:0000256" key="3">
    <source>
        <dbReference type="SAM" id="MobiDB-lite"/>
    </source>
</evidence>
<proteinExistence type="predicted"/>
<feature type="region of interest" description="Disordered" evidence="3">
    <location>
        <begin position="496"/>
        <end position="562"/>
    </location>
</feature>
<dbReference type="GO" id="GO:0035493">
    <property type="term" value="P:SNARE complex assembly"/>
    <property type="evidence" value="ECO:0007669"/>
    <property type="project" value="TreeGrafter"/>
</dbReference>
<evidence type="ECO:0000256" key="1">
    <source>
        <dbReference type="ARBA" id="ARBA00023054"/>
    </source>
</evidence>
<dbReference type="AlphaFoldDB" id="A0A7M5X3G9"/>
<dbReference type="InterPro" id="IPR018791">
    <property type="entry name" value="UV_resistance/autophagy_Atg14"/>
</dbReference>
<feature type="compositionally biased region" description="Low complexity" evidence="3">
    <location>
        <begin position="517"/>
        <end position="528"/>
    </location>
</feature>
<feature type="region of interest" description="Disordered" evidence="3">
    <location>
        <begin position="651"/>
        <end position="676"/>
    </location>
</feature>
<name>A0A7M5X3G9_9CNID</name>
<organism evidence="4 5">
    <name type="scientific">Clytia hemisphaerica</name>
    <dbReference type="NCBI Taxonomy" id="252671"/>
    <lineage>
        <taxon>Eukaryota</taxon>
        <taxon>Metazoa</taxon>
        <taxon>Cnidaria</taxon>
        <taxon>Hydrozoa</taxon>
        <taxon>Hydroidolina</taxon>
        <taxon>Leptothecata</taxon>
        <taxon>Obeliida</taxon>
        <taxon>Clytiidae</taxon>
        <taxon>Clytia</taxon>
    </lineage>
</organism>
<feature type="coiled-coil region" evidence="2">
    <location>
        <begin position="232"/>
        <end position="284"/>
    </location>
</feature>
<reference evidence="4" key="1">
    <citation type="submission" date="2021-01" db="UniProtKB">
        <authorList>
            <consortium name="EnsemblMetazoa"/>
        </authorList>
    </citation>
    <scope>IDENTIFICATION</scope>
</reference>
<evidence type="ECO:0000256" key="2">
    <source>
        <dbReference type="SAM" id="Coils"/>
    </source>
</evidence>
<evidence type="ECO:0008006" key="6">
    <source>
        <dbReference type="Google" id="ProtNLM"/>
    </source>
</evidence>
<feature type="compositionally biased region" description="Polar residues" evidence="3">
    <location>
        <begin position="496"/>
        <end position="516"/>
    </location>
</feature>
<sequence length="717" mass="81921">MKSMFRPRDYASKHSNLFSQQRRLRHLTCIIGRNIDPNLVPISKSMKSSLLMLYFTIHDASDLSTVFYKSEIIENTLNPNWKEFDNETFYKSPAYNTLSEITVIIWGARKLGQFRAISRSDINFSGLVFLQENLRKHEGQYESNCLLFQMFGGYYASASALPKEKLENRILSENTRVPNHQVKSSYKQSSLMRLHGVIKAIQQTRQQVNTVQGQMDALLGAHQSNTEKTSKKELLTFTNKLLSEELNQLKQKHDEEKRARDREKEELRKRERILEEKTDDLEQYISRMKISHSAHMINKESLSQFTSRLAHRRRQLAAELSYIFPIIELPALKDSKHEYAISGVRLPNSEDFVGEDDTMLSVSLGYVAQLVYMMAKFLELPLRYPIKAMGSRSSVFDPVTDKLTDRQREFPLYLKGKEFQFHYGVFLLNKNIAQLRYHNEIGTSDLRNTLENLKRLLEDKFGVRIVMKSGSGISNTTTLSRLKNVKNHSYKHTTAITRQNSLPVGASSPINPSMLGSSPNSQQQNQDSTDFLSPVEEDRPFRPRSMVLSSTTSSSGLPAVPMKSNQHPYIARKSFQRKNQQLRKTKSVSQSISPDLITTTCEDILRMAQDAGRENSQAAATNFQDPTNISHLLIDSNTRIIDCAEDCLSNESGEHESHENEASGSYGNQISNEEDEDLRPLERTFSDALIIPDPFEREPDDLLSPDTNITDVNNLIV</sequence>
<keyword evidence="5" id="KW-1185">Reference proteome</keyword>
<dbReference type="InterPro" id="IPR035892">
    <property type="entry name" value="C2_domain_sf"/>
</dbReference>
<dbReference type="Pfam" id="PF10186">
    <property type="entry name" value="ATG14"/>
    <property type="match status" value="1"/>
</dbReference>
<dbReference type="GeneID" id="136821012"/>